<feature type="compositionally biased region" description="Basic residues" evidence="1">
    <location>
        <begin position="219"/>
        <end position="230"/>
    </location>
</feature>
<evidence type="ECO:0000313" key="2">
    <source>
        <dbReference type="EMBL" id="CAA9280687.1"/>
    </source>
</evidence>
<organism evidence="2">
    <name type="scientific">uncultured Mycobacteriales bacterium</name>
    <dbReference type="NCBI Taxonomy" id="581187"/>
    <lineage>
        <taxon>Bacteria</taxon>
        <taxon>Bacillati</taxon>
        <taxon>Actinomycetota</taxon>
        <taxon>Actinomycetes</taxon>
        <taxon>Mycobacteriales</taxon>
        <taxon>environmental samples</taxon>
    </lineage>
</organism>
<accession>A0A6J4JHN5</accession>
<proteinExistence type="predicted"/>
<feature type="compositionally biased region" description="Basic and acidic residues" evidence="1">
    <location>
        <begin position="38"/>
        <end position="57"/>
    </location>
</feature>
<feature type="region of interest" description="Disordered" evidence="1">
    <location>
        <begin position="201"/>
        <end position="230"/>
    </location>
</feature>
<dbReference type="EMBL" id="CADCTP010000323">
    <property type="protein sequence ID" value="CAA9280687.1"/>
    <property type="molecule type" value="Genomic_DNA"/>
</dbReference>
<feature type="region of interest" description="Disordered" evidence="1">
    <location>
        <begin position="119"/>
        <end position="143"/>
    </location>
</feature>
<sequence length="332" mass="36029">AGHRRARGRARLLRRRLGGPAGRGGVPPGVRAGPPGVRDPERRRHAVRDGERVEGVHRAGRRRADRARGAEAGHHGPVAARRRPAADRRRRDRRAPARPSVRYRRLPVRGGLGAHRLRAAGAGAGPGDHRAVPGRAGRLPHGVPGRRAFHLLQRRLRRARAAGRAGRRGAVPRPGPGHRAGAGGHGRHRVPAFGRAARAGGGRLRHRHPDQCLPPAGAGHRRRRRVHHRGRHDRLLGRPVRRADRAGRAGGGAGPAAQHRHRREVRLRAGVLDLPGRAGRPAGRFGLRGVLPVPARPVHRAHVDGPVQHLRRRVADRQGPRGGAGRRRPGRL</sequence>
<feature type="region of interest" description="Disordered" evidence="1">
    <location>
        <begin position="242"/>
        <end position="263"/>
    </location>
</feature>
<feature type="non-terminal residue" evidence="2">
    <location>
        <position position="1"/>
    </location>
</feature>
<feature type="non-terminal residue" evidence="2">
    <location>
        <position position="332"/>
    </location>
</feature>
<dbReference type="AlphaFoldDB" id="A0A6J4JHN5"/>
<feature type="compositionally biased region" description="Basic residues" evidence="1">
    <location>
        <begin position="1"/>
        <end position="17"/>
    </location>
</feature>
<protein>
    <submittedName>
        <fullName evidence="2">Beta-lactamase class C-like and penicillin binding proteins (PBPs) superfamily</fullName>
    </submittedName>
</protein>
<reference evidence="2" key="1">
    <citation type="submission" date="2020-02" db="EMBL/GenBank/DDBJ databases">
        <authorList>
            <person name="Meier V. D."/>
        </authorList>
    </citation>
    <scope>NUCLEOTIDE SEQUENCE</scope>
    <source>
        <strain evidence="2">AVDCRST_MAG41</strain>
    </source>
</reference>
<evidence type="ECO:0000256" key="1">
    <source>
        <dbReference type="SAM" id="MobiDB-lite"/>
    </source>
</evidence>
<feature type="region of interest" description="Disordered" evidence="1">
    <location>
        <begin position="1"/>
        <end position="99"/>
    </location>
</feature>
<feature type="region of interest" description="Disordered" evidence="1">
    <location>
        <begin position="160"/>
        <end position="189"/>
    </location>
</feature>
<gene>
    <name evidence="2" type="ORF">AVDCRST_MAG41-3555</name>
</gene>
<feature type="region of interest" description="Disordered" evidence="1">
    <location>
        <begin position="299"/>
        <end position="332"/>
    </location>
</feature>
<name>A0A6J4JHN5_9ACTN</name>